<dbReference type="InterPro" id="IPR027417">
    <property type="entry name" value="P-loop_NTPase"/>
</dbReference>
<evidence type="ECO:0000313" key="3">
    <source>
        <dbReference type="EMBL" id="AXY26082.1"/>
    </source>
</evidence>
<reference evidence="3 4" key="1">
    <citation type="submission" date="2017-09" db="EMBL/GenBank/DDBJ databases">
        <title>Complete genome sequence of Oxytococcus suis strain ZY16052.</title>
        <authorList>
            <person name="Li F."/>
        </authorList>
    </citation>
    <scope>NUCLEOTIDE SEQUENCE [LARGE SCALE GENOMIC DNA]</scope>
    <source>
        <strain evidence="3 4">ZY16052</strain>
    </source>
</reference>
<dbReference type="AlphaFoldDB" id="A0A347WLX5"/>
<dbReference type="Proteomes" id="UP000263232">
    <property type="component" value="Chromosome"/>
</dbReference>
<evidence type="ECO:0000256" key="1">
    <source>
        <dbReference type="ARBA" id="ARBA00022962"/>
    </source>
</evidence>
<dbReference type="InterPro" id="IPR004459">
    <property type="entry name" value="CobQ_synth"/>
</dbReference>
<dbReference type="EMBL" id="CP023434">
    <property type="protein sequence ID" value="AXY26082.1"/>
    <property type="molecule type" value="Genomic_DNA"/>
</dbReference>
<dbReference type="Gene3D" id="3.40.50.300">
    <property type="entry name" value="P-loop containing nucleotide triphosphate hydrolases"/>
    <property type="match status" value="1"/>
</dbReference>
<accession>A0A347WLX5</accession>
<dbReference type="CDD" id="cd05389">
    <property type="entry name" value="CobQ_N"/>
    <property type="match status" value="1"/>
</dbReference>
<dbReference type="GO" id="GO:0003824">
    <property type="term" value="F:catalytic activity"/>
    <property type="evidence" value="ECO:0007669"/>
    <property type="project" value="InterPro"/>
</dbReference>
<dbReference type="OrthoDB" id="9808302at2"/>
<protein>
    <recommendedName>
        <fullName evidence="2">Cobyric acid synthase</fullName>
    </recommendedName>
</protein>
<dbReference type="Pfam" id="PF13500">
    <property type="entry name" value="AAA_26"/>
    <property type="match status" value="1"/>
</dbReference>
<organism evidence="3 4">
    <name type="scientific">Suicoccus acidiformans</name>
    <dbReference type="NCBI Taxonomy" id="2036206"/>
    <lineage>
        <taxon>Bacteria</taxon>
        <taxon>Bacillati</taxon>
        <taxon>Bacillota</taxon>
        <taxon>Bacilli</taxon>
        <taxon>Lactobacillales</taxon>
        <taxon>Aerococcaceae</taxon>
        <taxon>Suicoccus</taxon>
    </lineage>
</organism>
<dbReference type="NCBIfam" id="NF001989">
    <property type="entry name" value="PRK00784.1"/>
    <property type="match status" value="1"/>
</dbReference>
<dbReference type="HAMAP" id="MF_00028">
    <property type="entry name" value="CobQ"/>
    <property type="match status" value="1"/>
</dbReference>
<comment type="caution">
    <text evidence="2">Lacks conserved residue(s) required for the propagation of feature annotation.</text>
</comment>
<name>A0A347WLX5_9LACT</name>
<dbReference type="InterPro" id="IPR047045">
    <property type="entry name" value="CobQ_N"/>
</dbReference>
<keyword evidence="4" id="KW-1185">Reference proteome</keyword>
<dbReference type="GO" id="GO:0009236">
    <property type="term" value="P:cobalamin biosynthetic process"/>
    <property type="evidence" value="ECO:0007669"/>
    <property type="project" value="UniProtKB-UniRule"/>
</dbReference>
<gene>
    <name evidence="2" type="primary">cobQ</name>
    <name evidence="3" type="ORF">CL176_08755</name>
</gene>
<evidence type="ECO:0000313" key="4">
    <source>
        <dbReference type="Proteomes" id="UP000263232"/>
    </source>
</evidence>
<dbReference type="SUPFAM" id="SSF52540">
    <property type="entry name" value="P-loop containing nucleoside triphosphate hydrolases"/>
    <property type="match status" value="1"/>
</dbReference>
<dbReference type="GO" id="GO:0015420">
    <property type="term" value="F:ABC-type vitamin B12 transporter activity"/>
    <property type="evidence" value="ECO:0007669"/>
    <property type="project" value="UniProtKB-UniRule"/>
</dbReference>
<comment type="function">
    <text evidence="2">Catalyzes amidations at positions B, D, E, and G on adenosylcobyrinic A,C-diamide. NH(2) groups are provided by glutamine, and one molecule of ATP is hydrogenolyzed for each amidation.</text>
</comment>
<comment type="similarity">
    <text evidence="2">Belongs to the CobB/CobQ family. CobQ subfamily.</text>
</comment>
<comment type="pathway">
    <text evidence="2">Cofactor biosynthesis; adenosylcobalamin biosynthesis.</text>
</comment>
<sequence length="268" mass="29435">MMGRTLMIQGTASDSGKTSVVSALCRHFQQEGKKIFPFKSQNMNSQSYMTEKGEEIAYSQAIQAFAAKLPVDVRMNPILMKPTSDTGSNIIFNGNLLGHYSAREYFEMKPKLKGELAKVVDELKDTYDLVIIEGAGSPAEINLNQNDIVNMGMAEIADAPVIIVADIDLGGVFASIYGTLALLPEGSRSRVKGIIINKFRGDISLLQSGLDQIEELTGIPVIGVLPYHDYRLKAEDNLEMEANFDGLAELFREHVDMNAIERIIDEGA</sequence>
<dbReference type="UniPathway" id="UPA00148"/>
<proteinExistence type="inferred from homology"/>
<keyword evidence="1 2" id="KW-0315">Glutamine amidotransferase</keyword>
<dbReference type="PANTHER" id="PTHR21343:SF1">
    <property type="entry name" value="COBYRIC ACID SYNTHASE"/>
    <property type="match status" value="1"/>
</dbReference>
<keyword evidence="2" id="KW-0169">Cobalamin biosynthesis</keyword>
<evidence type="ECO:0000256" key="2">
    <source>
        <dbReference type="HAMAP-Rule" id="MF_00028"/>
    </source>
</evidence>
<dbReference type="KEGG" id="abae:CL176_08755"/>
<dbReference type="PANTHER" id="PTHR21343">
    <property type="entry name" value="DETHIOBIOTIN SYNTHETASE"/>
    <property type="match status" value="1"/>
</dbReference>